<reference evidence="3" key="1">
    <citation type="submission" date="2016-11" db="UniProtKB">
        <authorList>
            <consortium name="WormBaseParasite"/>
        </authorList>
    </citation>
    <scope>IDENTIFICATION</scope>
</reference>
<dbReference type="GO" id="GO:0042048">
    <property type="term" value="P:olfactory behavior"/>
    <property type="evidence" value="ECO:0007669"/>
    <property type="project" value="TreeGrafter"/>
</dbReference>
<keyword evidence="1" id="KW-0472">Membrane</keyword>
<keyword evidence="2" id="KW-1185">Reference proteome</keyword>
<sequence length="118" mass="13451">MVESSSRVSKTTQNLQTQLFNALLIQTLIPAVLMYFPVSVMFIFTFLNIDLGKMSGIATITIAVYPAIDPLPNIIIIRHYRQAVWEFILKILGRKMTVILRKSNHSVPKTTSFQMTTY</sequence>
<dbReference type="WBParaSite" id="Csp11.Scaffold630.g21117.t1">
    <property type="protein sequence ID" value="Csp11.Scaffold630.g21117.t1"/>
    <property type="gene ID" value="Csp11.Scaffold630.g21117"/>
</dbReference>
<name>A0A1I7V0A7_9PELO</name>
<dbReference type="GO" id="GO:0038022">
    <property type="term" value="F:G protein-coupled olfactory receptor activity"/>
    <property type="evidence" value="ECO:0007669"/>
    <property type="project" value="TreeGrafter"/>
</dbReference>
<dbReference type="Proteomes" id="UP000095282">
    <property type="component" value="Unplaced"/>
</dbReference>
<dbReference type="AlphaFoldDB" id="A0A1I7V0A7"/>
<evidence type="ECO:0000313" key="2">
    <source>
        <dbReference type="Proteomes" id="UP000095282"/>
    </source>
</evidence>
<dbReference type="PANTHER" id="PTHR22943:SF248">
    <property type="entry name" value="SEVEN TM RECEPTOR"/>
    <property type="match status" value="1"/>
</dbReference>
<keyword evidence="1" id="KW-0812">Transmembrane</keyword>
<feature type="transmembrane region" description="Helical" evidence="1">
    <location>
        <begin position="20"/>
        <end position="47"/>
    </location>
</feature>
<dbReference type="SUPFAM" id="SSF81321">
    <property type="entry name" value="Family A G protein-coupled receptor-like"/>
    <property type="match status" value="1"/>
</dbReference>
<dbReference type="GO" id="GO:0005886">
    <property type="term" value="C:plasma membrane"/>
    <property type="evidence" value="ECO:0007669"/>
    <property type="project" value="TreeGrafter"/>
</dbReference>
<proteinExistence type="predicted"/>
<dbReference type="Pfam" id="PF10326">
    <property type="entry name" value="7TM_GPCR_Str"/>
    <property type="match status" value="1"/>
</dbReference>
<dbReference type="InterPro" id="IPR019428">
    <property type="entry name" value="7TM_GPCR_serpentine_rcpt_Str"/>
</dbReference>
<evidence type="ECO:0000313" key="3">
    <source>
        <dbReference type="WBParaSite" id="Csp11.Scaffold630.g21117.t1"/>
    </source>
</evidence>
<organism evidence="2 3">
    <name type="scientific">Caenorhabditis tropicalis</name>
    <dbReference type="NCBI Taxonomy" id="1561998"/>
    <lineage>
        <taxon>Eukaryota</taxon>
        <taxon>Metazoa</taxon>
        <taxon>Ecdysozoa</taxon>
        <taxon>Nematoda</taxon>
        <taxon>Chromadorea</taxon>
        <taxon>Rhabditida</taxon>
        <taxon>Rhabditina</taxon>
        <taxon>Rhabditomorpha</taxon>
        <taxon>Rhabditoidea</taxon>
        <taxon>Rhabditidae</taxon>
        <taxon>Peloderinae</taxon>
        <taxon>Caenorhabditis</taxon>
    </lineage>
</organism>
<dbReference type="PANTHER" id="PTHR22943">
    <property type="entry name" value="7-TRANSMEMBRANE DOMAIN RECEPTOR C.ELEGANS"/>
    <property type="match status" value="1"/>
</dbReference>
<keyword evidence="1" id="KW-1133">Transmembrane helix</keyword>
<accession>A0A1I7V0A7</accession>
<evidence type="ECO:0000256" key="1">
    <source>
        <dbReference type="SAM" id="Phobius"/>
    </source>
</evidence>
<protein>
    <submittedName>
        <fullName evidence="3">G_PROTEIN_RECEP_F1_2 domain-containing protein</fullName>
    </submittedName>
</protein>